<dbReference type="VEuPathDB" id="FungiDB:CHGG_04252"/>
<dbReference type="GO" id="GO:0005739">
    <property type="term" value="C:mitochondrion"/>
    <property type="evidence" value="ECO:0007669"/>
    <property type="project" value="TreeGrafter"/>
</dbReference>
<dbReference type="OrthoDB" id="354769at2759"/>
<keyword evidence="9" id="KW-1185">Reference proteome</keyword>
<evidence type="ECO:0000256" key="1">
    <source>
        <dbReference type="ARBA" id="ARBA00001966"/>
    </source>
</evidence>
<organism evidence="8 9">
    <name type="scientific">Chaetomium globosum (strain ATCC 6205 / CBS 148.51 / DSM 1962 / NBRC 6347 / NRRL 1970)</name>
    <name type="common">Soil fungus</name>
    <dbReference type="NCBI Taxonomy" id="306901"/>
    <lineage>
        <taxon>Eukaryota</taxon>
        <taxon>Fungi</taxon>
        <taxon>Dikarya</taxon>
        <taxon>Ascomycota</taxon>
        <taxon>Pezizomycotina</taxon>
        <taxon>Sordariomycetes</taxon>
        <taxon>Sordariomycetidae</taxon>
        <taxon>Sordariales</taxon>
        <taxon>Chaetomiaceae</taxon>
        <taxon>Chaetomium</taxon>
    </lineage>
</organism>
<dbReference type="AlphaFoldDB" id="Q2H1U4"/>
<feature type="region of interest" description="Disordered" evidence="7">
    <location>
        <begin position="624"/>
        <end position="723"/>
    </location>
</feature>
<keyword evidence="6" id="KW-0378">Hydrolase</keyword>
<sequence>MADFTSDSGSDYGYDLTTSDEEQVWSVIDELAPASPQNRPAPANSSTHTRNQIASSPFDPNNNPDFDPDASLVEEAVAAITDDDLSFDVTELQEDNDDAYGQGQGAAYVQRSATRNGTPESYDRRLAPSVPGDDTGLASFVATTKPRPMPTLLPGPDVSYPDLSRALSDAQDVERSKSVKRNGAATDNRSPLLRFRTFPMKPFSVSDLTAGSWCELQYYYTLTRLPGGRKTQTAAMKRGTKIHEKLERELFTPVEVVITKKEDNFGLKIWNMIQGLRTLRDQGFTREFEVWGMVEDNLVCGVIDRMSSENPDAELQEDVLSNRGSQAITNSQPYELSTPSDYEIFISDVKTRGSASPPPQPQVRVSLIQLFLYHRFMSDMASDRLDYMRVFERYGLNPDEPFSDAFMAQIGAVHDEVFTEVDAETASMLSDNEAADVDSNADFVSAPSSPSQLSFSSRPEPTLKYGTLRSLIVAVEYRYRGRDSPPASPTDPLTTATTTTDSTTNPTGPGPNPEPEPEPEPATEPKRGSVICTHTFFVEPQTLDLYLAETMRWWRGERPPHGVRPDEAGFKCRSCEFRDVCEWRAAMDREGLRRAGMNKRAREAGVSLEPGVEGEVEVEVEAAAGGEGDIEDGGGVGGKRGGPLKGEGSKRRGRPRKADKERERERRGRGKWIWTRTPRSRRKLRWSWKQKRGPRGGRGRPRKSRPGLGAYMRKAREAATAQI</sequence>
<accession>Q2H1U4</accession>
<feature type="compositionally biased region" description="Basic and acidic residues" evidence="7">
    <location>
        <begin position="656"/>
        <end position="666"/>
    </location>
</feature>
<protein>
    <recommendedName>
        <fullName evidence="10">Defects in morphology protein 1</fullName>
    </recommendedName>
</protein>
<name>Q2H1U4_CHAGB</name>
<keyword evidence="6" id="KW-0269">Exonuclease</keyword>
<evidence type="ECO:0008006" key="10">
    <source>
        <dbReference type="Google" id="ProtNLM"/>
    </source>
</evidence>
<feature type="region of interest" description="Disordered" evidence="7">
    <location>
        <begin position="481"/>
        <end position="526"/>
    </location>
</feature>
<dbReference type="GeneID" id="4391780"/>
<evidence type="ECO:0000256" key="5">
    <source>
        <dbReference type="ARBA" id="ARBA00022722"/>
    </source>
</evidence>
<evidence type="ECO:0000313" key="8">
    <source>
        <dbReference type="EMBL" id="EAQ87633.1"/>
    </source>
</evidence>
<feature type="compositionally biased region" description="Low complexity" evidence="7">
    <location>
        <begin position="490"/>
        <end position="507"/>
    </location>
</feature>
<dbReference type="eggNOG" id="KOG4760">
    <property type="taxonomic scope" value="Eukaryota"/>
</dbReference>
<feature type="compositionally biased region" description="Low complexity" evidence="7">
    <location>
        <begin position="445"/>
        <end position="459"/>
    </location>
</feature>
<keyword evidence="5" id="KW-0540">Nuclease</keyword>
<dbReference type="OMA" id="VAVEFRY"/>
<dbReference type="Pfam" id="PF09810">
    <property type="entry name" value="Exo5"/>
    <property type="match status" value="1"/>
</dbReference>
<dbReference type="InParanoid" id="Q2H1U4"/>
<dbReference type="PANTHER" id="PTHR14464:SF4">
    <property type="entry name" value="EXONUCLEASE V"/>
    <property type="match status" value="1"/>
</dbReference>
<evidence type="ECO:0000313" key="9">
    <source>
        <dbReference type="Proteomes" id="UP000001056"/>
    </source>
</evidence>
<feature type="compositionally biased region" description="Polar residues" evidence="7">
    <location>
        <begin position="35"/>
        <end position="55"/>
    </location>
</feature>
<dbReference type="GO" id="GO:0036297">
    <property type="term" value="P:interstrand cross-link repair"/>
    <property type="evidence" value="ECO:0007669"/>
    <property type="project" value="TreeGrafter"/>
</dbReference>
<dbReference type="GO" id="GO:0045145">
    <property type="term" value="F:single-stranded DNA 5'-3' DNA exonuclease activity"/>
    <property type="evidence" value="ECO:0007669"/>
    <property type="project" value="InterPro"/>
</dbReference>
<keyword evidence="4" id="KW-0411">Iron-sulfur</keyword>
<dbReference type="RefSeq" id="XP_001223466.1">
    <property type="nucleotide sequence ID" value="XM_001223465.1"/>
</dbReference>
<comment type="cofactor">
    <cofactor evidence="1">
        <name>[4Fe-4S] cluster</name>
        <dbReference type="ChEBI" id="CHEBI:49883"/>
    </cofactor>
</comment>
<evidence type="ECO:0000256" key="4">
    <source>
        <dbReference type="ARBA" id="ARBA00022485"/>
    </source>
</evidence>
<comment type="subunit">
    <text evidence="3">Monomer.</text>
</comment>
<dbReference type="GO" id="GO:0051539">
    <property type="term" value="F:4 iron, 4 sulfur cluster binding"/>
    <property type="evidence" value="ECO:0007669"/>
    <property type="project" value="UniProtKB-KW"/>
</dbReference>
<keyword evidence="4" id="KW-0479">Metal-binding</keyword>
<feature type="region of interest" description="Disordered" evidence="7">
    <location>
        <begin position="107"/>
        <end position="134"/>
    </location>
</feature>
<feature type="region of interest" description="Disordered" evidence="7">
    <location>
        <begin position="24"/>
        <end position="71"/>
    </location>
</feature>
<dbReference type="InterPro" id="IPR019190">
    <property type="entry name" value="EXOV"/>
</dbReference>
<dbReference type="GO" id="GO:0005634">
    <property type="term" value="C:nucleus"/>
    <property type="evidence" value="ECO:0007669"/>
    <property type="project" value="TreeGrafter"/>
</dbReference>
<evidence type="ECO:0000256" key="2">
    <source>
        <dbReference type="ARBA" id="ARBA00009797"/>
    </source>
</evidence>
<evidence type="ECO:0000256" key="7">
    <source>
        <dbReference type="SAM" id="MobiDB-lite"/>
    </source>
</evidence>
<dbReference type="HOGENOM" id="CLU_013225_1_2_1"/>
<proteinExistence type="inferred from homology"/>
<gene>
    <name evidence="8" type="ORF">CHGG_04252</name>
</gene>
<evidence type="ECO:0000256" key="3">
    <source>
        <dbReference type="ARBA" id="ARBA00011245"/>
    </source>
</evidence>
<reference evidence="9" key="1">
    <citation type="journal article" date="2015" name="Genome Announc.">
        <title>Draft genome sequence of the cellulolytic fungus Chaetomium globosum.</title>
        <authorList>
            <person name="Cuomo C.A."/>
            <person name="Untereiner W.A."/>
            <person name="Ma L.-J."/>
            <person name="Grabherr M."/>
            <person name="Birren B.W."/>
        </authorList>
    </citation>
    <scope>NUCLEOTIDE SEQUENCE [LARGE SCALE GENOMIC DNA]</scope>
    <source>
        <strain evidence="9">ATCC 6205 / CBS 148.51 / DSM 1962 / NBRC 6347 / NRRL 1970</strain>
    </source>
</reference>
<evidence type="ECO:0000256" key="6">
    <source>
        <dbReference type="ARBA" id="ARBA00022839"/>
    </source>
</evidence>
<feature type="compositionally biased region" description="Basic residues" evidence="7">
    <location>
        <begin position="678"/>
        <end position="705"/>
    </location>
</feature>
<dbReference type="Proteomes" id="UP000001056">
    <property type="component" value="Unassembled WGS sequence"/>
</dbReference>
<dbReference type="EMBL" id="CH408032">
    <property type="protein sequence ID" value="EAQ87633.1"/>
    <property type="molecule type" value="Genomic_DNA"/>
</dbReference>
<dbReference type="PANTHER" id="PTHR14464">
    <property type="entry name" value="EXONUCLEASE V"/>
    <property type="match status" value="1"/>
</dbReference>
<feature type="region of interest" description="Disordered" evidence="7">
    <location>
        <begin position="441"/>
        <end position="460"/>
    </location>
</feature>
<keyword evidence="4" id="KW-0004">4Fe-4S</keyword>
<keyword evidence="4" id="KW-0408">Iron</keyword>
<feature type="compositionally biased region" description="Gly residues" evidence="7">
    <location>
        <begin position="633"/>
        <end position="645"/>
    </location>
</feature>
<comment type="similarity">
    <text evidence="2">Belongs to the EXO5 family.</text>
</comment>